<proteinExistence type="predicted"/>
<dbReference type="Pfam" id="PF19620">
    <property type="entry name" value="DUF6125"/>
    <property type="match status" value="1"/>
</dbReference>
<evidence type="ECO:0000313" key="2">
    <source>
        <dbReference type="Proteomes" id="UP000428328"/>
    </source>
</evidence>
<protein>
    <submittedName>
        <fullName evidence="1">Cytosolic protein</fullName>
    </submittedName>
</protein>
<evidence type="ECO:0000313" key="1">
    <source>
        <dbReference type="EMBL" id="QGY40544.1"/>
    </source>
</evidence>
<dbReference type="KEGG" id="psel:GM415_10550"/>
<reference evidence="1 2" key="1">
    <citation type="submission" date="2019-11" db="EMBL/GenBank/DDBJ databases">
        <authorList>
            <person name="Zheng R.K."/>
            <person name="Sun C.M."/>
        </authorList>
    </citation>
    <scope>NUCLEOTIDE SEQUENCE [LARGE SCALE GENOMIC DNA]</scope>
    <source>
        <strain evidence="1 2">SRB007</strain>
    </source>
</reference>
<sequence length="238" mass="26435">MPQEQKDIPAVLADIVRQLSAHYGLWLAEAVHQLGLEGALDAEAEAGDRLFAILSGKLERALGKEAGGLLADVDPEVLEKLAQALRTAWLATDGVWFQAVEKQAGMDAAKRVNDTCWARFAPLEARRAKARLGLSGEKPIEDLKAVLAERMYGHLNQWEFAEETLTSLVFRMTDCRVQTARKRRGLADYPCKSGGTTEYTGLAREVDRRLRCECVACPPDEHPEEWACAWRFTLVGDI</sequence>
<keyword evidence="2" id="KW-1185">Reference proteome</keyword>
<dbReference type="RefSeq" id="WP_158947944.1">
    <property type="nucleotide sequence ID" value="NZ_CP046400.1"/>
</dbReference>
<name>A0A6I6JSK1_9BACT</name>
<accession>A0A6I6JSK1</accession>
<dbReference type="AlphaFoldDB" id="A0A6I6JSK1"/>
<dbReference type="EMBL" id="CP046400">
    <property type="protein sequence ID" value="QGY40544.1"/>
    <property type="molecule type" value="Genomic_DNA"/>
</dbReference>
<gene>
    <name evidence="1" type="ORF">GM415_10550</name>
</gene>
<dbReference type="Proteomes" id="UP000428328">
    <property type="component" value="Chromosome"/>
</dbReference>
<organism evidence="1 2">
    <name type="scientific">Pseudodesulfovibrio cashew</name>
    <dbReference type="NCBI Taxonomy" id="2678688"/>
    <lineage>
        <taxon>Bacteria</taxon>
        <taxon>Pseudomonadati</taxon>
        <taxon>Thermodesulfobacteriota</taxon>
        <taxon>Desulfovibrionia</taxon>
        <taxon>Desulfovibrionales</taxon>
        <taxon>Desulfovibrionaceae</taxon>
    </lineage>
</organism>